<dbReference type="Pfam" id="PF16093">
    <property type="entry name" value="PAC4"/>
    <property type="match status" value="1"/>
</dbReference>
<dbReference type="Gene3D" id="3.30.230.100">
    <property type="match status" value="1"/>
</dbReference>
<dbReference type="AlphaFoldDB" id="A0A381LCL9"/>
<organism evidence="1">
    <name type="scientific">Blumeria graminis f. sp. tritici 96224</name>
    <dbReference type="NCBI Taxonomy" id="1268274"/>
    <lineage>
        <taxon>Eukaryota</taxon>
        <taxon>Fungi</taxon>
        <taxon>Dikarya</taxon>
        <taxon>Ascomycota</taxon>
        <taxon>Pezizomycotina</taxon>
        <taxon>Leotiomycetes</taxon>
        <taxon>Erysiphales</taxon>
        <taxon>Erysiphaceae</taxon>
        <taxon>Blumeria</taxon>
    </lineage>
</organism>
<name>A0A381LCL9_BLUGR</name>
<dbReference type="InterPro" id="IPR032157">
    <property type="entry name" value="PAC4"/>
</dbReference>
<dbReference type="GO" id="GO:0043248">
    <property type="term" value="P:proteasome assembly"/>
    <property type="evidence" value="ECO:0007669"/>
    <property type="project" value="InterPro"/>
</dbReference>
<sequence>MENQREIFEKPIELSFPLPLAPETEVRVHLTIRAKYILLHLTTTSIGDTSVLPPLGSFVYALPDRINTTQTISTPLCQNEYSIDLTTRLAKIFARKLQKPVYVGNSISFASAGMGGTSEEEIEGLKMIVGTVMKEIDSHESSA</sequence>
<reference evidence="1" key="1">
    <citation type="submission" date="2018-07" db="EMBL/GenBank/DDBJ databases">
        <authorList>
            <person name="Quirk P.G."/>
            <person name="Krulwich T.A."/>
        </authorList>
    </citation>
    <scope>NUCLEOTIDE SEQUENCE</scope>
    <source>
        <strain evidence="1">96224</strain>
    </source>
</reference>
<dbReference type="OrthoDB" id="5407417at2759"/>
<accession>A0A381LCL9</accession>
<proteinExistence type="predicted"/>
<feature type="non-terminal residue" evidence="1">
    <location>
        <position position="143"/>
    </location>
</feature>
<evidence type="ECO:0000313" key="1">
    <source>
        <dbReference type="EMBL" id="SUZ11628.1"/>
    </source>
</evidence>
<dbReference type="EMBL" id="UIGY01000134">
    <property type="protein sequence ID" value="SUZ11628.1"/>
    <property type="molecule type" value="Genomic_DNA"/>
</dbReference>
<protein>
    <submittedName>
        <fullName evidence="1">BgtA-20506</fullName>
    </submittedName>
</protein>
<gene>
    <name evidence="1" type="ORF">BGT96224V2_LOCUS4790</name>
</gene>